<dbReference type="InterPro" id="IPR045582">
    <property type="entry name" value="Trehalase-like_N"/>
</dbReference>
<dbReference type="Pfam" id="PF19291">
    <property type="entry name" value="TREH_N"/>
    <property type="match status" value="1"/>
</dbReference>
<dbReference type="Proteomes" id="UP000239089">
    <property type="component" value="Unassembled WGS sequence"/>
</dbReference>
<dbReference type="RefSeq" id="WP_104508726.1">
    <property type="nucleotide sequence ID" value="NZ_JACIGC010000025.1"/>
</dbReference>
<dbReference type="GO" id="GO:0004553">
    <property type="term" value="F:hydrolase activity, hydrolyzing O-glycosyl compounds"/>
    <property type="evidence" value="ECO:0007669"/>
    <property type="project" value="UniProtKB-ARBA"/>
</dbReference>
<dbReference type="PANTHER" id="PTHR31616:SF0">
    <property type="entry name" value="GLUCAN 1,4-ALPHA-GLUCOSIDASE"/>
    <property type="match status" value="1"/>
</dbReference>
<dbReference type="PANTHER" id="PTHR31616">
    <property type="entry name" value="TREHALASE"/>
    <property type="match status" value="1"/>
</dbReference>
<protein>
    <submittedName>
        <fullName evidence="3">Glucoamylase</fullName>
    </submittedName>
</protein>
<dbReference type="InterPro" id="IPR012341">
    <property type="entry name" value="6hp_glycosidase-like_sf"/>
</dbReference>
<dbReference type="SUPFAM" id="SSF48208">
    <property type="entry name" value="Six-hairpin glycosidases"/>
    <property type="match status" value="1"/>
</dbReference>
<evidence type="ECO:0000259" key="1">
    <source>
        <dbReference type="Pfam" id="PF00723"/>
    </source>
</evidence>
<dbReference type="GO" id="GO:0005975">
    <property type="term" value="P:carbohydrate metabolic process"/>
    <property type="evidence" value="ECO:0007669"/>
    <property type="project" value="InterPro"/>
</dbReference>
<dbReference type="AlphaFoldDB" id="A0A2S6N4E6"/>
<feature type="domain" description="Trehalase-like N-terminal" evidence="2">
    <location>
        <begin position="7"/>
        <end position="154"/>
    </location>
</feature>
<dbReference type="EMBL" id="NHSJ01000092">
    <property type="protein sequence ID" value="PPQ29469.1"/>
    <property type="molecule type" value="Genomic_DNA"/>
</dbReference>
<dbReference type="Gene3D" id="1.50.10.10">
    <property type="match status" value="1"/>
</dbReference>
<accession>A0A2S6N4E6</accession>
<comment type="caution">
    <text evidence="3">The sequence shown here is derived from an EMBL/GenBank/DDBJ whole genome shotgun (WGS) entry which is preliminary data.</text>
</comment>
<evidence type="ECO:0000313" key="3">
    <source>
        <dbReference type="EMBL" id="PPQ29469.1"/>
    </source>
</evidence>
<dbReference type="InterPro" id="IPR008928">
    <property type="entry name" value="6-hairpin_glycosidase_sf"/>
</dbReference>
<reference evidence="3 4" key="1">
    <citation type="journal article" date="2018" name="Arch. Microbiol.">
        <title>New insights into the metabolic potential of the phototrophic purple bacterium Rhodopila globiformis DSM 161(T) from its draft genome sequence and evidence for a vanadium-dependent nitrogenase.</title>
        <authorList>
            <person name="Imhoff J.F."/>
            <person name="Rahn T."/>
            <person name="Kunzel S."/>
            <person name="Neulinger S.C."/>
        </authorList>
    </citation>
    <scope>NUCLEOTIDE SEQUENCE [LARGE SCALE GENOMIC DNA]</scope>
    <source>
        <strain evidence="3 4">DSM 16996</strain>
    </source>
</reference>
<dbReference type="InterPro" id="IPR011613">
    <property type="entry name" value="GH15-like"/>
</dbReference>
<dbReference type="OrthoDB" id="3902805at2"/>
<organism evidence="3 4">
    <name type="scientific">Rhodoblastus sphagnicola</name>
    <dbReference type="NCBI Taxonomy" id="333368"/>
    <lineage>
        <taxon>Bacteria</taxon>
        <taxon>Pseudomonadati</taxon>
        <taxon>Pseudomonadota</taxon>
        <taxon>Alphaproteobacteria</taxon>
        <taxon>Hyphomicrobiales</taxon>
        <taxon>Rhodoblastaceae</taxon>
        <taxon>Rhodoblastus</taxon>
    </lineage>
</organism>
<evidence type="ECO:0000313" key="4">
    <source>
        <dbReference type="Proteomes" id="UP000239089"/>
    </source>
</evidence>
<keyword evidence="4" id="KW-1185">Reference proteome</keyword>
<gene>
    <name evidence="3" type="ORF">CCR94_15300</name>
</gene>
<feature type="domain" description="GH15-like" evidence="1">
    <location>
        <begin position="220"/>
        <end position="583"/>
    </location>
</feature>
<evidence type="ECO:0000259" key="2">
    <source>
        <dbReference type="Pfam" id="PF19291"/>
    </source>
</evidence>
<sequence length="594" mass="67182">MSTLELGVIGNCAVAALIDRDARVVWYCLPRFDGDPVFHALLGAPKEAPDDGVFAIEIEDHTHSEQYYVENTAVLVTELHGKHGALRVTDFAPRLLWRDRLFYPQALVRRLTPISGSPRIRIRLRPRFDYGAVAAIRTFGSHHIRYVGPNATLRLTTNAPIDFIRDETVFNLSAPLDLFLGPDETLQEGVAETAERLEARTLAYWRQWTHRLATPFEWQDAVIRAAISLKLCTYEPTGAIVAALTTSIPEGPGTQRNWDYRFCWLRDSYFVVRALNRLAAVRKMENYFRWLMNIVASLHENEIQPVYGIGLERRLDERIAPHLPGYRGMAPARVGNQAYEHLQFDSYGNVILGVAQMFLDRRMLAPPGPSDFLRLEALGRTAVKLHDKPDAGMWEYRTRASIHTTSSLMCWAAADRLARIAAHLGQADGARAWRADADRIRQVILERAWSHKRQAFVDSFEGEFLDAGVLLMTEVGFIDPHDPRMVSTVTQLEKALGRGPHMMRYEAPDDFGAPGTAFNTCSFWRIDALARMGRVEEARDHFSQLLKLRNRLGLMSEDVDPGTGEMWGNYPQTYSLVGIVNCAVRLSVPWEAVI</sequence>
<name>A0A2S6N4E6_9HYPH</name>
<proteinExistence type="predicted"/>
<dbReference type="Pfam" id="PF00723">
    <property type="entry name" value="Glyco_hydro_15"/>
    <property type="match status" value="1"/>
</dbReference>